<dbReference type="Pfam" id="PF03357">
    <property type="entry name" value="Snf7"/>
    <property type="match status" value="1"/>
</dbReference>
<dbReference type="GO" id="GO:0032511">
    <property type="term" value="P:late endosome to vacuole transport via multivesicular body sorting pathway"/>
    <property type="evidence" value="ECO:0007669"/>
    <property type="project" value="TreeGrafter"/>
</dbReference>
<evidence type="ECO:0000256" key="4">
    <source>
        <dbReference type="ARBA" id="ARBA00040017"/>
    </source>
</evidence>
<accession>A0A2C5ZLE2</accession>
<dbReference type="GO" id="GO:0006900">
    <property type="term" value="P:vesicle budding from membrane"/>
    <property type="evidence" value="ECO:0007669"/>
    <property type="project" value="TreeGrafter"/>
</dbReference>
<feature type="compositionally biased region" description="Basic and acidic residues" evidence="6">
    <location>
        <begin position="214"/>
        <end position="224"/>
    </location>
</feature>
<dbReference type="GO" id="GO:0009898">
    <property type="term" value="C:cytoplasmic side of plasma membrane"/>
    <property type="evidence" value="ECO:0007669"/>
    <property type="project" value="TreeGrafter"/>
</dbReference>
<comment type="similarity">
    <text evidence="2">Belongs to the SNF7 family.</text>
</comment>
<dbReference type="AlphaFoldDB" id="A0A2C5ZLE2"/>
<dbReference type="Gene3D" id="1.10.287.1060">
    <property type="entry name" value="ESAT-6-like"/>
    <property type="match status" value="1"/>
</dbReference>
<keyword evidence="8" id="KW-1185">Reference proteome</keyword>
<dbReference type="InterPro" id="IPR005024">
    <property type="entry name" value="Snf7_fam"/>
</dbReference>
<gene>
    <name evidence="7" type="ORF">CDD82_1581</name>
</gene>
<proteinExistence type="inferred from homology"/>
<evidence type="ECO:0000256" key="5">
    <source>
        <dbReference type="ARBA" id="ARBA00042586"/>
    </source>
</evidence>
<sequence length="224" mass="25087">MWSWFGGGAAQRSKDSPKDAILGLRSHLDMLQKREKHLQNQIDEQMAVARKNANTNKNVAKAALRRKKTVEHALDQTIAQIGTVEQQINSIESANINRETLAAMEKASHAMKQIHGKLTPEKVDETMEKLRDQNSLSEEIVSAITNATISDPIDDVEIEEELAELEQKQLDEDILKTGNVPVADAVHSTMPTPSRTEPVSSRRVAQEEDDEEAELRKLQEEMAM</sequence>
<feature type="region of interest" description="Disordered" evidence="6">
    <location>
        <begin position="184"/>
        <end position="224"/>
    </location>
</feature>
<evidence type="ECO:0000256" key="1">
    <source>
        <dbReference type="ARBA" id="ARBA00004177"/>
    </source>
</evidence>
<evidence type="ECO:0000313" key="7">
    <source>
        <dbReference type="EMBL" id="PHH80653.1"/>
    </source>
</evidence>
<dbReference type="GO" id="GO:0005771">
    <property type="term" value="C:multivesicular body"/>
    <property type="evidence" value="ECO:0007669"/>
    <property type="project" value="TreeGrafter"/>
</dbReference>
<organism evidence="7 8">
    <name type="scientific">Ophiocordyceps australis</name>
    <dbReference type="NCBI Taxonomy" id="1399860"/>
    <lineage>
        <taxon>Eukaryota</taxon>
        <taxon>Fungi</taxon>
        <taxon>Dikarya</taxon>
        <taxon>Ascomycota</taxon>
        <taxon>Pezizomycotina</taxon>
        <taxon>Sordariomycetes</taxon>
        <taxon>Hypocreomycetidae</taxon>
        <taxon>Hypocreales</taxon>
        <taxon>Ophiocordycipitaceae</taxon>
        <taxon>Ophiocordyceps</taxon>
    </lineage>
</organism>
<dbReference type="PANTHER" id="PTHR22761">
    <property type="entry name" value="CHARGED MULTIVESICULAR BODY PROTEIN"/>
    <property type="match status" value="1"/>
</dbReference>
<protein>
    <recommendedName>
        <fullName evidence="4">Vacuolar-sorting protein SNF7</fullName>
    </recommendedName>
    <alternativeName>
        <fullName evidence="5">Vacuolar protein-sorting-associated protein 32</fullName>
    </alternativeName>
</protein>
<comment type="subcellular location">
    <subcellularLocation>
        <location evidence="1">Endosome</location>
    </subcellularLocation>
</comment>
<evidence type="ECO:0000256" key="6">
    <source>
        <dbReference type="SAM" id="MobiDB-lite"/>
    </source>
</evidence>
<dbReference type="PANTHER" id="PTHR22761:SF10">
    <property type="entry name" value="GH13992P"/>
    <property type="match status" value="1"/>
</dbReference>
<comment type="caution">
    <text evidence="7">The sequence shown here is derived from an EMBL/GenBank/DDBJ whole genome shotgun (WGS) entry which is preliminary data.</text>
</comment>
<dbReference type="EMBL" id="NJEU01000149">
    <property type="protein sequence ID" value="PHH80653.1"/>
    <property type="molecule type" value="Genomic_DNA"/>
</dbReference>
<name>A0A2C5ZLE2_9HYPO</name>
<dbReference type="OrthoDB" id="5592979at2759"/>
<evidence type="ECO:0000313" key="8">
    <source>
        <dbReference type="Proteomes" id="UP000224854"/>
    </source>
</evidence>
<keyword evidence="3" id="KW-0967">Endosome</keyword>
<dbReference type="GO" id="GO:0000815">
    <property type="term" value="C:ESCRT III complex"/>
    <property type="evidence" value="ECO:0007669"/>
    <property type="project" value="TreeGrafter"/>
</dbReference>
<reference evidence="7 8" key="1">
    <citation type="submission" date="2017-06" db="EMBL/GenBank/DDBJ databases">
        <title>Ant-infecting Ophiocordyceps genomes reveal a high diversity of potential behavioral manipulation genes and a possible major role for enterotoxins.</title>
        <authorList>
            <person name="De Bekker C."/>
            <person name="Evans H.C."/>
            <person name="Brachmann A."/>
            <person name="Hughes D.P."/>
        </authorList>
    </citation>
    <scope>NUCLEOTIDE SEQUENCE [LARGE SCALE GENOMIC DNA]</scope>
    <source>
        <strain evidence="7 8">1348a</strain>
    </source>
</reference>
<evidence type="ECO:0000256" key="2">
    <source>
        <dbReference type="ARBA" id="ARBA00006190"/>
    </source>
</evidence>
<dbReference type="Proteomes" id="UP000224854">
    <property type="component" value="Unassembled WGS sequence"/>
</dbReference>
<evidence type="ECO:0000256" key="3">
    <source>
        <dbReference type="ARBA" id="ARBA00022753"/>
    </source>
</evidence>
<feature type="compositionally biased region" description="Polar residues" evidence="6">
    <location>
        <begin position="189"/>
        <end position="199"/>
    </location>
</feature>